<sequence>MELIYAWIGKFRNIEHQNFNFSNQYNIDYNEIANEITATAIDGGDALKNENGVLTFIEDDQHYLKNFFHTKISNISALIGKNSSGKSNVIDFILTAISKGNRGKLASNYILVFKKDNQPFFFGKTKNNSLENSSLSSLGVEMGKINPDDEWESMFYTNVADNKDYIFEDSSVHDFSFKALNKLQSNKIKFVSSSLFNRTWAKLNPDNQDSKKVRFIFNPIAYTTLENDNPTNEKMLGILKRYRRAIYQASTSNYNRFRYGIAINLLCFLFTNNSNDVSSLLDDIEIVGTEGLAEAIASLNPKVSKFLIEFSDYTNLEELTEIDLKLYQKLLAEIDPNNGYNFGEVEKHINSIIVDFNEDFKRVIHDKTEIFNTQSLISHDWSQLSSGMKAYLNLFSQLFYLADKPVDQAKNLLICIDEGDLYLHPEWQKNFLNDLIDFVTNIFDTGKIQIILTSHSPFLISDLPKENVLLLNESGEPNRQLIGESSFGANIHQLFANQFFLSKGSIGQFAKTKIQTLLKEIPNMIDENVDQYRKKIEMIGEPILRYRLDEVFRKRINELSKVKQIEWHQQQIEKLQQI</sequence>
<reference evidence="2 3" key="1">
    <citation type="submission" date="2021-01" db="EMBL/GenBank/DDBJ databases">
        <title>C459-1 draft genome sequence.</title>
        <authorList>
            <person name="Zhang X.-F."/>
        </authorList>
    </citation>
    <scope>NUCLEOTIDE SEQUENCE [LARGE SCALE GENOMIC DNA]</scope>
    <source>
        <strain evidence="3">C459-1</strain>
    </source>
</reference>
<dbReference type="RefSeq" id="WP_202104670.1">
    <property type="nucleotide sequence ID" value="NZ_JAERTY010000012.1"/>
</dbReference>
<dbReference type="EMBL" id="JAERTY010000012">
    <property type="protein sequence ID" value="MBL1410968.1"/>
    <property type="molecule type" value="Genomic_DNA"/>
</dbReference>
<dbReference type="InterPro" id="IPR027417">
    <property type="entry name" value="P-loop_NTPase"/>
</dbReference>
<dbReference type="PANTHER" id="PTHR43581">
    <property type="entry name" value="ATP/GTP PHOSPHATASE"/>
    <property type="match status" value="1"/>
</dbReference>
<dbReference type="InterPro" id="IPR003959">
    <property type="entry name" value="ATPase_AAA_core"/>
</dbReference>
<feature type="domain" description="ATPase AAA-type core" evidence="1">
    <location>
        <begin position="75"/>
        <end position="461"/>
    </location>
</feature>
<dbReference type="Proteomes" id="UP000625283">
    <property type="component" value="Unassembled WGS sequence"/>
</dbReference>
<evidence type="ECO:0000313" key="3">
    <source>
        <dbReference type="Proteomes" id="UP000625283"/>
    </source>
</evidence>
<dbReference type="SUPFAM" id="SSF52540">
    <property type="entry name" value="P-loop containing nucleoside triphosphate hydrolases"/>
    <property type="match status" value="1"/>
</dbReference>
<dbReference type="InterPro" id="IPR051396">
    <property type="entry name" value="Bact_Antivir_Def_Nuclease"/>
</dbReference>
<protein>
    <submittedName>
        <fullName evidence="2">AAA family ATPase</fullName>
    </submittedName>
</protein>
<dbReference type="PANTHER" id="PTHR43581:SF4">
    <property type="entry name" value="ATP_GTP PHOSPHATASE"/>
    <property type="match status" value="1"/>
</dbReference>
<dbReference type="Pfam" id="PF13304">
    <property type="entry name" value="AAA_21"/>
    <property type="match status" value="1"/>
</dbReference>
<comment type="caution">
    <text evidence="2">The sequence shown here is derived from an EMBL/GenBank/DDBJ whole genome shotgun (WGS) entry which is preliminary data.</text>
</comment>
<gene>
    <name evidence="2" type="ORF">JKG61_19575</name>
</gene>
<name>A0ABS1R8G3_9SPHI</name>
<organism evidence="2 3">
    <name type="scientific">Sphingobacterium faecale</name>
    <dbReference type="NCBI Taxonomy" id="2803775"/>
    <lineage>
        <taxon>Bacteria</taxon>
        <taxon>Pseudomonadati</taxon>
        <taxon>Bacteroidota</taxon>
        <taxon>Sphingobacteriia</taxon>
        <taxon>Sphingobacteriales</taxon>
        <taxon>Sphingobacteriaceae</taxon>
        <taxon>Sphingobacterium</taxon>
    </lineage>
</organism>
<proteinExistence type="predicted"/>
<keyword evidence="3" id="KW-1185">Reference proteome</keyword>
<evidence type="ECO:0000313" key="2">
    <source>
        <dbReference type="EMBL" id="MBL1410968.1"/>
    </source>
</evidence>
<evidence type="ECO:0000259" key="1">
    <source>
        <dbReference type="Pfam" id="PF13304"/>
    </source>
</evidence>
<accession>A0ABS1R8G3</accession>
<dbReference type="Gene3D" id="3.40.50.300">
    <property type="entry name" value="P-loop containing nucleotide triphosphate hydrolases"/>
    <property type="match status" value="1"/>
</dbReference>